<gene>
    <name evidence="2" type="ORF">FGO68_gene7446</name>
</gene>
<comment type="caution">
    <text evidence="2">The sequence shown here is derived from an EMBL/GenBank/DDBJ whole genome shotgun (WGS) entry which is preliminary data.</text>
</comment>
<dbReference type="Proteomes" id="UP000785679">
    <property type="component" value="Unassembled WGS sequence"/>
</dbReference>
<organism evidence="2 3">
    <name type="scientific">Halteria grandinella</name>
    <dbReference type="NCBI Taxonomy" id="5974"/>
    <lineage>
        <taxon>Eukaryota</taxon>
        <taxon>Sar</taxon>
        <taxon>Alveolata</taxon>
        <taxon>Ciliophora</taxon>
        <taxon>Intramacronucleata</taxon>
        <taxon>Spirotrichea</taxon>
        <taxon>Stichotrichia</taxon>
        <taxon>Sporadotrichida</taxon>
        <taxon>Halteriidae</taxon>
        <taxon>Halteria</taxon>
    </lineage>
</organism>
<feature type="compositionally biased region" description="Basic and acidic residues" evidence="1">
    <location>
        <begin position="81"/>
        <end position="98"/>
    </location>
</feature>
<dbReference type="EMBL" id="RRYP01011478">
    <property type="protein sequence ID" value="TNV77708.1"/>
    <property type="molecule type" value="Genomic_DNA"/>
</dbReference>
<reference evidence="2" key="1">
    <citation type="submission" date="2019-06" db="EMBL/GenBank/DDBJ databases">
        <authorList>
            <person name="Zheng W."/>
        </authorList>
    </citation>
    <scope>NUCLEOTIDE SEQUENCE</scope>
    <source>
        <strain evidence="2">QDHG01</strain>
    </source>
</reference>
<dbReference type="AlphaFoldDB" id="A0A8J8NLW8"/>
<accession>A0A8J8NLW8</accession>
<evidence type="ECO:0000313" key="2">
    <source>
        <dbReference type="EMBL" id="TNV77708.1"/>
    </source>
</evidence>
<proteinExistence type="predicted"/>
<name>A0A8J8NLW8_HALGN</name>
<evidence type="ECO:0000256" key="1">
    <source>
        <dbReference type="SAM" id="MobiDB-lite"/>
    </source>
</evidence>
<evidence type="ECO:0000313" key="3">
    <source>
        <dbReference type="Proteomes" id="UP000785679"/>
    </source>
</evidence>
<feature type="region of interest" description="Disordered" evidence="1">
    <location>
        <begin position="80"/>
        <end position="100"/>
    </location>
</feature>
<protein>
    <submittedName>
        <fullName evidence="2">Uncharacterized protein</fullName>
    </submittedName>
</protein>
<sequence length="207" mass="23549">MRKYLSLGGAMMMGSVIGKSDKSLLPAKYELQPAQVLGIPTEQHIANFNFAHAKPIPQPEPTIQKGRRYEVEEDVITSHCTSHDNQRVNNRRDYEERSLTTPDNSLLTSASILVENYYSPLSVEVEGMAHGAAIEEVSVVTSCDEVNVQDGEWDDTQSVEDNFGYYGQSKLVNVNRHHDDWNNDWESNKRNIHGEDDYEVRHSHNHH</sequence>
<keyword evidence="3" id="KW-1185">Reference proteome</keyword>